<comment type="caution">
    <text evidence="2">The sequence shown here is derived from an EMBL/GenBank/DDBJ whole genome shotgun (WGS) entry which is preliminary data.</text>
</comment>
<keyword evidence="3" id="KW-1185">Reference proteome</keyword>
<evidence type="ECO:0000256" key="1">
    <source>
        <dbReference type="SAM" id="MobiDB-lite"/>
    </source>
</evidence>
<gene>
    <name evidence="2" type="ORF">GCM10010302_17630</name>
</gene>
<sequence>MSRIRLHRAQVITMTPQRPDAEHVDVPAACEAIAAVGDVIEAPGSGVADFSGRVIIGEPALARLLCDALEHHPEEDCQAPGGWLGTLRDECPGVDGRRQAPT</sequence>
<dbReference type="Proteomes" id="UP001501867">
    <property type="component" value="Unassembled WGS sequence"/>
</dbReference>
<reference evidence="3" key="1">
    <citation type="journal article" date="2019" name="Int. J. Syst. Evol. Microbiol.">
        <title>The Global Catalogue of Microorganisms (GCM) 10K type strain sequencing project: providing services to taxonomists for standard genome sequencing and annotation.</title>
        <authorList>
            <consortium name="The Broad Institute Genomics Platform"/>
            <consortium name="The Broad Institute Genome Sequencing Center for Infectious Disease"/>
            <person name="Wu L."/>
            <person name="Ma J."/>
        </authorList>
    </citation>
    <scope>NUCLEOTIDE SEQUENCE [LARGE SCALE GENOMIC DNA]</scope>
    <source>
        <strain evidence="3">JCM 4505</strain>
    </source>
</reference>
<accession>A0ABP3EX92</accession>
<dbReference type="RefSeq" id="WP_344155135.1">
    <property type="nucleotide sequence ID" value="NZ_BAAABV010000011.1"/>
</dbReference>
<evidence type="ECO:0000313" key="2">
    <source>
        <dbReference type="EMBL" id="GAA0280325.1"/>
    </source>
</evidence>
<dbReference type="EMBL" id="BAAABV010000011">
    <property type="protein sequence ID" value="GAA0280325.1"/>
    <property type="molecule type" value="Genomic_DNA"/>
</dbReference>
<protein>
    <submittedName>
        <fullName evidence="2">Uncharacterized protein</fullName>
    </submittedName>
</protein>
<evidence type="ECO:0000313" key="3">
    <source>
        <dbReference type="Proteomes" id="UP001501867"/>
    </source>
</evidence>
<proteinExistence type="predicted"/>
<feature type="region of interest" description="Disordered" evidence="1">
    <location>
        <begin position="77"/>
        <end position="102"/>
    </location>
</feature>
<feature type="compositionally biased region" description="Basic and acidic residues" evidence="1">
    <location>
        <begin position="87"/>
        <end position="102"/>
    </location>
</feature>
<name>A0ABP3EX92_9ACTN</name>
<organism evidence="2 3">
    <name type="scientific">Streptomyces polychromogenes</name>
    <dbReference type="NCBI Taxonomy" id="67342"/>
    <lineage>
        <taxon>Bacteria</taxon>
        <taxon>Bacillati</taxon>
        <taxon>Actinomycetota</taxon>
        <taxon>Actinomycetes</taxon>
        <taxon>Kitasatosporales</taxon>
        <taxon>Streptomycetaceae</taxon>
        <taxon>Streptomyces</taxon>
    </lineage>
</organism>